<evidence type="ECO:0000313" key="1">
    <source>
        <dbReference type="EMBL" id="GGF26729.1"/>
    </source>
</evidence>
<reference evidence="2" key="1">
    <citation type="journal article" date="2019" name="Int. J. Syst. Evol. Microbiol.">
        <title>The Global Catalogue of Microorganisms (GCM) 10K type strain sequencing project: providing services to taxonomists for standard genome sequencing and annotation.</title>
        <authorList>
            <consortium name="The Broad Institute Genomics Platform"/>
            <consortium name="The Broad Institute Genome Sequencing Center for Infectious Disease"/>
            <person name="Wu L."/>
            <person name="Ma J."/>
        </authorList>
    </citation>
    <scope>NUCLEOTIDE SEQUENCE [LARGE SCALE GENOMIC DNA]</scope>
    <source>
        <strain evidence="2">CGMCC 1.15197</strain>
    </source>
</reference>
<evidence type="ECO:0000313" key="2">
    <source>
        <dbReference type="Proteomes" id="UP000632273"/>
    </source>
</evidence>
<keyword evidence="2" id="KW-1185">Reference proteome</keyword>
<accession>A0ABQ1UTX9</accession>
<name>A0ABQ1UTX9_9BACT</name>
<gene>
    <name evidence="1" type="ORF">GCM10011383_42830</name>
</gene>
<comment type="caution">
    <text evidence="1">The sequence shown here is derived from an EMBL/GenBank/DDBJ whole genome shotgun (WGS) entry which is preliminary data.</text>
</comment>
<organism evidence="1 2">
    <name type="scientific">Hymenobacter cavernae</name>
    <dbReference type="NCBI Taxonomy" id="2044852"/>
    <lineage>
        <taxon>Bacteria</taxon>
        <taxon>Pseudomonadati</taxon>
        <taxon>Bacteroidota</taxon>
        <taxon>Cytophagia</taxon>
        <taxon>Cytophagales</taxon>
        <taxon>Hymenobacteraceae</taxon>
        <taxon>Hymenobacter</taxon>
    </lineage>
</organism>
<dbReference type="EMBL" id="BMHT01000010">
    <property type="protein sequence ID" value="GGF26729.1"/>
    <property type="molecule type" value="Genomic_DNA"/>
</dbReference>
<protein>
    <recommendedName>
        <fullName evidence="3">DUF3298 domain-containing protein</fullName>
    </recommendedName>
</protein>
<sequence>MRTQREDPKLPLSVSVSYPQLRAEGNTGAESGKLAGFNREVARFVQSLVSEIDSVAKENAATEVGVGAGLQVAFKPYTLTNKLVGVNLTVTQDGIGPRSITWANTFFYDLERGKKLAARDVFRLNPAFKKAVAAALQKNGADSGCEPDASTLDFDNFCVAGNAVYFFLGDVQVGQACPTRQLQIPLAALQPYVVNQALVQAAQ</sequence>
<evidence type="ECO:0008006" key="3">
    <source>
        <dbReference type="Google" id="ProtNLM"/>
    </source>
</evidence>
<dbReference type="Proteomes" id="UP000632273">
    <property type="component" value="Unassembled WGS sequence"/>
</dbReference>
<proteinExistence type="predicted"/>